<name>A0A8J7JZ11_9GAMM</name>
<organism evidence="1 2">
    <name type="scientific">Pontibacterium sinense</name>
    <dbReference type="NCBI Taxonomy" id="2781979"/>
    <lineage>
        <taxon>Bacteria</taxon>
        <taxon>Pseudomonadati</taxon>
        <taxon>Pseudomonadota</taxon>
        <taxon>Gammaproteobacteria</taxon>
        <taxon>Oceanospirillales</taxon>
        <taxon>Oceanospirillaceae</taxon>
        <taxon>Pontibacterium</taxon>
    </lineage>
</organism>
<dbReference type="Proteomes" id="UP000640333">
    <property type="component" value="Unassembled WGS sequence"/>
</dbReference>
<dbReference type="AlphaFoldDB" id="A0A8J7JZ11"/>
<keyword evidence="2" id="KW-1185">Reference proteome</keyword>
<reference evidence="1" key="1">
    <citation type="submission" date="2020-10" db="EMBL/GenBank/DDBJ databases">
        <title>Bacterium isolated from coastal waters sediment.</title>
        <authorList>
            <person name="Chen R.-J."/>
            <person name="Lu D.-C."/>
            <person name="Zhu K.-L."/>
            <person name="Du Z.-J."/>
        </authorList>
    </citation>
    <scope>NUCLEOTIDE SEQUENCE</scope>
    <source>
        <strain evidence="1">N1Y112</strain>
    </source>
</reference>
<proteinExistence type="predicted"/>
<accession>A0A8J7JZ11</accession>
<evidence type="ECO:0000313" key="2">
    <source>
        <dbReference type="Proteomes" id="UP000640333"/>
    </source>
</evidence>
<comment type="caution">
    <text evidence="1">The sequence shown here is derived from an EMBL/GenBank/DDBJ whole genome shotgun (WGS) entry which is preliminary data.</text>
</comment>
<protein>
    <submittedName>
        <fullName evidence="1">Uncharacterized protein</fullName>
    </submittedName>
</protein>
<evidence type="ECO:0000313" key="1">
    <source>
        <dbReference type="EMBL" id="MBE9398193.1"/>
    </source>
</evidence>
<dbReference type="EMBL" id="JADEYS010000013">
    <property type="protein sequence ID" value="MBE9398193.1"/>
    <property type="molecule type" value="Genomic_DNA"/>
</dbReference>
<dbReference type="RefSeq" id="WP_193953829.1">
    <property type="nucleotide sequence ID" value="NZ_JADEYS010000013.1"/>
</dbReference>
<sequence length="353" mass="39628">MLLLQYLFLTVMASFSGRLCSDERRVMMSKCVRHITLGKVLPGDSVHRILYFDNPTDRPLKVRSVQLTPPLVAHDVTQTVAAGGVGEFTLGLADQRSLGPYGGTIKVHFYEDSVAPVEFTVDGFFVPPIEFKPYSEFFVATDLGHSEQATIEIINHQSQPLFISDTEHGSNRFDVNVATLVPGEHYAVTLTLSGIKPGAKLSEPVYLKTGEGEGASMTLTANTWIRERVYTFPERVDMSRLPLSLTKDQKIVDALTQRLMVYRKGSGDFEITVSTDLDNIQIHSERLPEGDRYQLMIRYLPDKTQVGDFSGEVKIQTNDDQIPELCVPIKGCLFARDRRAQQERRDKNNRGRS</sequence>
<gene>
    <name evidence="1" type="ORF">IOQ59_13105</name>
</gene>